<protein>
    <submittedName>
        <fullName evidence="2">Uncharacterized protein</fullName>
    </submittedName>
</protein>
<proteinExistence type="predicted"/>
<dbReference type="AlphaFoldDB" id="A0A443NY66"/>
<dbReference type="EMBL" id="QPKB01000004">
    <property type="protein sequence ID" value="RWR83488.1"/>
    <property type="molecule type" value="Genomic_DNA"/>
</dbReference>
<feature type="region of interest" description="Disordered" evidence="1">
    <location>
        <begin position="109"/>
        <end position="129"/>
    </location>
</feature>
<accession>A0A443NY66</accession>
<organism evidence="2 3">
    <name type="scientific">Cinnamomum micranthum f. kanehirae</name>
    <dbReference type="NCBI Taxonomy" id="337451"/>
    <lineage>
        <taxon>Eukaryota</taxon>
        <taxon>Viridiplantae</taxon>
        <taxon>Streptophyta</taxon>
        <taxon>Embryophyta</taxon>
        <taxon>Tracheophyta</taxon>
        <taxon>Spermatophyta</taxon>
        <taxon>Magnoliopsida</taxon>
        <taxon>Magnoliidae</taxon>
        <taxon>Laurales</taxon>
        <taxon>Lauraceae</taxon>
        <taxon>Cinnamomum</taxon>
    </lineage>
</organism>
<evidence type="ECO:0000313" key="3">
    <source>
        <dbReference type="Proteomes" id="UP000283530"/>
    </source>
</evidence>
<gene>
    <name evidence="2" type="ORF">CKAN_01224400</name>
</gene>
<dbReference type="Proteomes" id="UP000283530">
    <property type="component" value="Unassembled WGS sequence"/>
</dbReference>
<reference evidence="2 3" key="1">
    <citation type="journal article" date="2019" name="Nat. Plants">
        <title>Stout camphor tree genome fills gaps in understanding of flowering plant genome evolution.</title>
        <authorList>
            <person name="Chaw S.M."/>
            <person name="Liu Y.C."/>
            <person name="Wu Y.W."/>
            <person name="Wang H.Y."/>
            <person name="Lin C.I."/>
            <person name="Wu C.S."/>
            <person name="Ke H.M."/>
            <person name="Chang L.Y."/>
            <person name="Hsu C.Y."/>
            <person name="Yang H.T."/>
            <person name="Sudianto E."/>
            <person name="Hsu M.H."/>
            <person name="Wu K.P."/>
            <person name="Wang L.N."/>
            <person name="Leebens-Mack J.H."/>
            <person name="Tsai I.J."/>
        </authorList>
    </citation>
    <scope>NUCLEOTIDE SEQUENCE [LARGE SCALE GENOMIC DNA]</scope>
    <source>
        <strain evidence="3">cv. Chaw 1501</strain>
        <tissue evidence="2">Young leaves</tissue>
    </source>
</reference>
<keyword evidence="3" id="KW-1185">Reference proteome</keyword>
<name>A0A443NY66_9MAGN</name>
<evidence type="ECO:0000256" key="1">
    <source>
        <dbReference type="SAM" id="MobiDB-lite"/>
    </source>
</evidence>
<evidence type="ECO:0000313" key="2">
    <source>
        <dbReference type="EMBL" id="RWR83488.1"/>
    </source>
</evidence>
<sequence length="212" mass="23560">MCHQMCFHLTLSFPPFHLWKTQERSLSLSSLISPFLIERSLYCSLLPLSISALSLSTALPLSFYCSRYLNLLGDLIEVSLLFSLSRLALPLATALPLALSLPLKRRLTTSDSLQSPPRSGKGVSLTRRSDHHCVPKVSLAAAQPLVSHPLPQVYCSSITVMQRKCQQKTLCREEAIKTTIMTLCGEGRSHLKTDIKEGSTIIMNLCLEHQNL</sequence>
<comment type="caution">
    <text evidence="2">The sequence shown here is derived from an EMBL/GenBank/DDBJ whole genome shotgun (WGS) entry which is preliminary data.</text>
</comment>